<dbReference type="EMBL" id="CP053069">
    <property type="protein sequence ID" value="QJR10176.1"/>
    <property type="molecule type" value="Genomic_DNA"/>
</dbReference>
<dbReference type="Proteomes" id="UP000501534">
    <property type="component" value="Chromosome"/>
</dbReference>
<keyword evidence="1" id="KW-0732">Signal</keyword>
<evidence type="ECO:0000256" key="1">
    <source>
        <dbReference type="SAM" id="SignalP"/>
    </source>
</evidence>
<dbReference type="PANTHER" id="PTHR34677">
    <property type="match status" value="1"/>
</dbReference>
<evidence type="ECO:0008006" key="4">
    <source>
        <dbReference type="Google" id="ProtNLM"/>
    </source>
</evidence>
<dbReference type="PANTHER" id="PTHR34677:SF3">
    <property type="entry name" value="BACTERIAL IG-LIKE DOMAIN-CONTAINING PROTEIN"/>
    <property type="match status" value="1"/>
</dbReference>
<dbReference type="Gene3D" id="2.80.10.50">
    <property type="match status" value="4"/>
</dbReference>
<accession>A0A6M4GSU3</accession>
<dbReference type="KEGG" id="uru:DSM104443_01230"/>
<dbReference type="SUPFAM" id="SSF63829">
    <property type="entry name" value="Calcium-dependent phosphotriesterase"/>
    <property type="match status" value="1"/>
</dbReference>
<dbReference type="InterPro" id="IPR013431">
    <property type="entry name" value="Delta_60_rpt"/>
</dbReference>
<feature type="chain" id="PRO_5027123452" description="Delta-60 repeat domain-containing protein" evidence="1">
    <location>
        <begin position="23"/>
        <end position="1412"/>
    </location>
</feature>
<protein>
    <recommendedName>
        <fullName evidence="4">Delta-60 repeat domain-containing protein</fullName>
    </recommendedName>
</protein>
<sequence>MRNLLTLFVTSCFLLLTAQASAGTGDLDPTFGTAGIARLSYAEGRAVNVMGSVKLHDGRIAVVGDMASPVDGLQHVVFSRLNSDGTFDATFGDAGWVTMPAPMTDGWPSTNLSCTATGIARGGSSIVALASCGGRIGLFSITPDGTPTSGFGPWGAGWRIDDAGVLTARAVAVDSQGRIIIGGSRRQTPTGTSNAFMRRFLPNGTPDASFGNQFSTPGLSTQSLAVGDDELLALAVDATDRIVGVGYGTASLGAPRVMIATRFQANGQVGPFGMTNNAWVSYTGEGDTARAVAIENSGTIVVAGTASYTHWNGQSSSKFYIWRIADTGYTTAEGAQAIDIPMDVANDANASASALHITQDGWIVMVAGTVSNATGTRTAYACIYPDNRIATYCGQGGRYFGPPPADGGSVLGLYVTSNFKFLSVGRKGDAVAVARFSDYEGTIDTAYGTNGAGIYAPWAASQVAVNGLAVQPDGKLIVAATSQAGAARVGRLTASGQPDTTFGTGGYYDLGIEGNTRSLAAQAAAVQADGKILVALRSAVLEGFNAGQAIVLVIRLNADGTRDATWISYVVDGKPAAIAIKGDGRVVLLTAVTAPERMALTQFATDGSIQASATLLGTGAEAHVPAALALDANGNALAAGYTRMSSTLGMVVYRYTDMLQPDAGWGGGAFSIVDFGMSSAARGIAIGADGKVVLAGACGNTVAHPCFARLESNGQLDWGFGVNGRVVHTLTPSGERAVSAHVTAEGKTFAAIDHLGGLGIALVRADGTLDPAVSGTGSNLPVTNGDAVTSVMQADGRVVVAGSDSSPEGAAWILARFEPDVVVPPDTVIDYFSPQQSPTPVRDAMFAFQSSKPWSTFECSLDGSDFTPCTVPVSFTNLSEGTHTFRVRAIDAAGVKDPTPAERAWIVDLPPTVEITGGPTAPTNAMPITFTFLSNDPAATFYCRFESPMGPMWQGPCQTPYLWGGSDGTYTLYVRAMDAGNQSSPEVSRTFTIDTQPPMAMITSKPENPSTSSTATFVFSANESAATFECLNEGMDFAPCASPFTRTGLPPGSHVFALRAKDLAGNVSQVVVYQWTTSLAPPETTITSGPTGVSSAPAVFTFTASASPASFECRVDNSSYFACASPFNLGTPPPGPRTFEVRAIANGMPDPTPATASWTQAAAGAPDTTITSGPSGVSTGIAAFTFTSSVSPATFECRVDGGSPFPCSSPITLGMPPLGPRTFEVRAIASGMPDPTPAISSWNQVQPAVPNTSVSPSAPPAASSLTFTFTSSLPGSTFECRLDGGGYAPCASPYTVTGPLGVHVLFVRARFGNDVDPTPSQVTFSLQAGPETTITQMPAAVTTSTTATFRYSASPSAAGYECKMDGEPFVGCSPSGTTYGGLTHTTHTFQVRARNSSGVFDATPATYTWRIQ</sequence>
<evidence type="ECO:0000313" key="3">
    <source>
        <dbReference type="Proteomes" id="UP000501534"/>
    </source>
</evidence>
<dbReference type="NCBIfam" id="TIGR02608">
    <property type="entry name" value="delta_60_rpt"/>
    <property type="match status" value="6"/>
</dbReference>
<dbReference type="Pfam" id="PF17164">
    <property type="entry name" value="DUF5122"/>
    <property type="match status" value="5"/>
</dbReference>
<proteinExistence type="predicted"/>
<reference evidence="2 3" key="1">
    <citation type="submission" date="2020-04" db="EMBL/GenBank/DDBJ databases">
        <title>Usitatibacter rugosus gen. nov., sp. nov. and Usitatibacter palustris sp. nov., novel members of Usitatibacteraceae fam. nov. within the order Nitrosomonadales isolated from soil.</title>
        <authorList>
            <person name="Huber K.J."/>
            <person name="Neumann-Schaal M."/>
            <person name="Geppert A."/>
            <person name="Luckner M."/>
            <person name="Wanner G."/>
            <person name="Overmann J."/>
        </authorList>
    </citation>
    <scope>NUCLEOTIDE SEQUENCE [LARGE SCALE GENOMIC DNA]</scope>
    <source>
        <strain evidence="2 3">0125_3</strain>
    </source>
</reference>
<keyword evidence="3" id="KW-1185">Reference proteome</keyword>
<feature type="signal peptide" evidence="1">
    <location>
        <begin position="1"/>
        <end position="22"/>
    </location>
</feature>
<organism evidence="2 3">
    <name type="scientific">Usitatibacter rugosus</name>
    <dbReference type="NCBI Taxonomy" id="2732067"/>
    <lineage>
        <taxon>Bacteria</taxon>
        <taxon>Pseudomonadati</taxon>
        <taxon>Pseudomonadota</taxon>
        <taxon>Betaproteobacteria</taxon>
        <taxon>Nitrosomonadales</taxon>
        <taxon>Usitatibacteraceae</taxon>
        <taxon>Usitatibacter</taxon>
    </lineage>
</organism>
<gene>
    <name evidence="2" type="ORF">DSM104443_01230</name>
</gene>
<evidence type="ECO:0000313" key="2">
    <source>
        <dbReference type="EMBL" id="QJR10176.1"/>
    </source>
</evidence>
<dbReference type="RefSeq" id="WP_171090503.1">
    <property type="nucleotide sequence ID" value="NZ_CP053069.1"/>
</dbReference>
<name>A0A6M4GSU3_9PROT</name>